<accession>A0A0D7B8K2</accession>
<dbReference type="PANTHER" id="PTHR23099">
    <property type="entry name" value="TRANSCRIPTIONAL REGULATOR"/>
    <property type="match status" value="1"/>
</dbReference>
<dbReference type="InterPro" id="IPR006640">
    <property type="entry name" value="SprT-like_domain"/>
</dbReference>
<dbReference type="AlphaFoldDB" id="A0A0D7B8K2"/>
<reference evidence="2 3" key="1">
    <citation type="journal article" date="2015" name="Fungal Genet. Biol.">
        <title>Evolution of novel wood decay mechanisms in Agaricales revealed by the genome sequences of Fistulina hepatica and Cylindrobasidium torrendii.</title>
        <authorList>
            <person name="Floudas D."/>
            <person name="Held B.W."/>
            <person name="Riley R."/>
            <person name="Nagy L.G."/>
            <person name="Koehler G."/>
            <person name="Ransdell A.S."/>
            <person name="Younus H."/>
            <person name="Chow J."/>
            <person name="Chiniquy J."/>
            <person name="Lipzen A."/>
            <person name="Tritt A."/>
            <person name="Sun H."/>
            <person name="Haridas S."/>
            <person name="LaButti K."/>
            <person name="Ohm R.A."/>
            <person name="Kues U."/>
            <person name="Blanchette R.A."/>
            <person name="Grigoriev I.V."/>
            <person name="Minto R.E."/>
            <person name="Hibbett D.S."/>
        </authorList>
    </citation>
    <scope>NUCLEOTIDE SEQUENCE [LARGE SCALE GENOMIC DNA]</scope>
    <source>
        <strain evidence="2 3">FP15055 ss-10</strain>
    </source>
</reference>
<dbReference type="PANTHER" id="PTHR23099:SF0">
    <property type="entry name" value="GERM CELL NUCLEAR ACIDIC PROTEIN"/>
    <property type="match status" value="1"/>
</dbReference>
<keyword evidence="3" id="KW-1185">Reference proteome</keyword>
<dbReference type="Proteomes" id="UP000054007">
    <property type="component" value="Unassembled WGS sequence"/>
</dbReference>
<evidence type="ECO:0000313" key="2">
    <source>
        <dbReference type="EMBL" id="KIY66802.1"/>
    </source>
</evidence>
<dbReference type="STRING" id="1314674.A0A0D7B8K2"/>
<gene>
    <name evidence="2" type="ORF">CYLTODRAFT_354353</name>
</gene>
<dbReference type="GO" id="GO:0006950">
    <property type="term" value="P:response to stress"/>
    <property type="evidence" value="ECO:0007669"/>
    <property type="project" value="UniProtKB-ARBA"/>
</dbReference>
<feature type="domain" description="SprT-like" evidence="1">
    <location>
        <begin position="29"/>
        <end position="184"/>
    </location>
</feature>
<evidence type="ECO:0000313" key="3">
    <source>
        <dbReference type="Proteomes" id="UP000054007"/>
    </source>
</evidence>
<dbReference type="SMART" id="SM00731">
    <property type="entry name" value="SprT"/>
    <property type="match status" value="1"/>
</dbReference>
<dbReference type="Pfam" id="PF10263">
    <property type="entry name" value="SprT-like"/>
    <property type="match status" value="1"/>
</dbReference>
<proteinExistence type="predicted"/>
<evidence type="ECO:0000259" key="1">
    <source>
        <dbReference type="SMART" id="SM00731"/>
    </source>
</evidence>
<organism evidence="2 3">
    <name type="scientific">Cylindrobasidium torrendii FP15055 ss-10</name>
    <dbReference type="NCBI Taxonomy" id="1314674"/>
    <lineage>
        <taxon>Eukaryota</taxon>
        <taxon>Fungi</taxon>
        <taxon>Dikarya</taxon>
        <taxon>Basidiomycota</taxon>
        <taxon>Agaricomycotina</taxon>
        <taxon>Agaricomycetes</taxon>
        <taxon>Agaricomycetidae</taxon>
        <taxon>Agaricales</taxon>
        <taxon>Marasmiineae</taxon>
        <taxon>Physalacriaceae</taxon>
        <taxon>Cylindrobasidium</taxon>
    </lineage>
</organism>
<dbReference type="OrthoDB" id="20772at2759"/>
<dbReference type="EMBL" id="KN880543">
    <property type="protein sequence ID" value="KIY66802.1"/>
    <property type="molecule type" value="Genomic_DNA"/>
</dbReference>
<dbReference type="GO" id="GO:0005634">
    <property type="term" value="C:nucleus"/>
    <property type="evidence" value="ECO:0007669"/>
    <property type="project" value="TreeGrafter"/>
</dbReference>
<dbReference type="Pfam" id="PF17283">
    <property type="entry name" value="Zn_ribbon_SprT"/>
    <property type="match status" value="1"/>
</dbReference>
<dbReference type="InterPro" id="IPR035240">
    <property type="entry name" value="SprT_Zn_ribbon"/>
</dbReference>
<protein>
    <recommendedName>
        <fullName evidence="1">SprT-like domain-containing protein</fullName>
    </recommendedName>
</protein>
<name>A0A0D7B8K2_9AGAR</name>
<sequence>MSKQSTPKPRVPRANSKQAIETARLARLESYAQTLFDELNRSVFSDGLKGAQLLWSKTLQVTAGRASFRRHQDGRTETKIELAIKVLDCEERVRHTLAHEMCHLASWVISGRPTENHGSIFKGWGQRVEARRKDIKISTTHNYEITYKFNWKCDRCEMHYGRHSKSIKPEDRCGRCKEGRLMPQWEQRTRKPRLASTETTGEYLPSRYSRPGAYTFQIHLCVRLLEPRKCPGLQAAHSTMARGGKGRMTLTAYLPATTRTI</sequence>